<dbReference type="GO" id="GO:0006310">
    <property type="term" value="P:DNA recombination"/>
    <property type="evidence" value="ECO:0007669"/>
    <property type="project" value="UniProtKB-KW"/>
</dbReference>
<feature type="domain" description="Transposase putative helix-turn-helix" evidence="10">
    <location>
        <begin position="1"/>
        <end position="46"/>
    </location>
</feature>
<evidence type="ECO:0000259" key="10">
    <source>
        <dbReference type="Pfam" id="PF12323"/>
    </source>
</evidence>
<keyword evidence="5" id="KW-0238">DNA-binding</keyword>
<dbReference type="AlphaFoldDB" id="A0A370GJN9"/>
<dbReference type="Pfam" id="PF01385">
    <property type="entry name" value="OrfB_IS605"/>
    <property type="match status" value="1"/>
</dbReference>
<accession>A0A370GJN9</accession>
<feature type="domain" description="Cas12f1-like TNB" evidence="9">
    <location>
        <begin position="355"/>
        <end position="421"/>
    </location>
</feature>
<feature type="region of interest" description="Disordered" evidence="7">
    <location>
        <begin position="431"/>
        <end position="478"/>
    </location>
</feature>
<comment type="similarity">
    <text evidence="1">In the C-terminal section; belongs to the transposase 35 family.</text>
</comment>
<evidence type="ECO:0000313" key="11">
    <source>
        <dbReference type="EMBL" id="RDI43456.1"/>
    </source>
</evidence>
<evidence type="ECO:0000256" key="1">
    <source>
        <dbReference type="ARBA" id="ARBA00008761"/>
    </source>
</evidence>
<evidence type="ECO:0000259" key="9">
    <source>
        <dbReference type="Pfam" id="PF07282"/>
    </source>
</evidence>
<evidence type="ECO:0000256" key="3">
    <source>
        <dbReference type="ARBA" id="ARBA00022723"/>
    </source>
</evidence>
<dbReference type="InterPro" id="IPR021027">
    <property type="entry name" value="Transposase_put_HTH"/>
</dbReference>
<dbReference type="GO" id="GO:0032196">
    <property type="term" value="P:transposition"/>
    <property type="evidence" value="ECO:0007669"/>
    <property type="project" value="UniProtKB-KW"/>
</dbReference>
<feature type="compositionally biased region" description="Basic and acidic residues" evidence="7">
    <location>
        <begin position="448"/>
        <end position="457"/>
    </location>
</feature>
<dbReference type="GO" id="GO:0003677">
    <property type="term" value="F:DNA binding"/>
    <property type="evidence" value="ECO:0007669"/>
    <property type="project" value="UniProtKB-KW"/>
</dbReference>
<evidence type="ECO:0000256" key="5">
    <source>
        <dbReference type="ARBA" id="ARBA00023125"/>
    </source>
</evidence>
<evidence type="ECO:0000256" key="7">
    <source>
        <dbReference type="SAM" id="MobiDB-lite"/>
    </source>
</evidence>
<reference evidence="11 12" key="1">
    <citation type="submission" date="2018-07" db="EMBL/GenBank/DDBJ databases">
        <title>Genomic Encyclopedia of Type Strains, Phase IV (KMG-IV): sequencing the most valuable type-strain genomes for metagenomic binning, comparative biology and taxonomic classification.</title>
        <authorList>
            <person name="Goeker M."/>
        </authorList>
    </citation>
    <scope>NUCLEOTIDE SEQUENCE [LARGE SCALE GENOMIC DNA]</scope>
    <source>
        <strain evidence="11 12">DSM 44952</strain>
    </source>
</reference>
<dbReference type="InterPro" id="IPR010095">
    <property type="entry name" value="Cas12f1-like_TNB"/>
</dbReference>
<evidence type="ECO:0000256" key="2">
    <source>
        <dbReference type="ARBA" id="ARBA00022578"/>
    </source>
</evidence>
<evidence type="ECO:0000256" key="4">
    <source>
        <dbReference type="ARBA" id="ARBA00022833"/>
    </source>
</evidence>
<name>A0A370GJN9_9NOCA</name>
<protein>
    <submittedName>
        <fullName evidence="11">Putative transposase</fullName>
    </submittedName>
</protein>
<gene>
    <name evidence="11" type="ORF">DFR68_12113</name>
</gene>
<dbReference type="InterPro" id="IPR001959">
    <property type="entry name" value="Transposase"/>
</dbReference>
<keyword evidence="2" id="KW-0815">Transposition</keyword>
<comment type="caution">
    <text evidence="11">The sequence shown here is derived from an EMBL/GenBank/DDBJ whole genome shotgun (WGS) entry which is preliminary data.</text>
</comment>
<evidence type="ECO:0000313" key="12">
    <source>
        <dbReference type="Proteomes" id="UP000255355"/>
    </source>
</evidence>
<dbReference type="GO" id="GO:0046872">
    <property type="term" value="F:metal ion binding"/>
    <property type="evidence" value="ECO:0007669"/>
    <property type="project" value="UniProtKB-KW"/>
</dbReference>
<evidence type="ECO:0000256" key="6">
    <source>
        <dbReference type="ARBA" id="ARBA00023172"/>
    </source>
</evidence>
<keyword evidence="4" id="KW-0862">Zinc</keyword>
<dbReference type="NCBIfam" id="NF040570">
    <property type="entry name" value="guided_TnpB"/>
    <property type="match status" value="1"/>
</dbReference>
<dbReference type="EMBL" id="QQAZ01000021">
    <property type="protein sequence ID" value="RDI43456.1"/>
    <property type="molecule type" value="Genomic_DNA"/>
</dbReference>
<sequence length="478" mass="53077">MSRHTTFRYCLDPTIEQQRALARHAGAARFAFNRSLEFVKTALTHRKTDPAHPVPWTGFSLINAFNLWKKTEAAGRVIVVDAAGVAEIEVTGLAWRTEVCQQVFEEAAVDCGRALAAFSDSRTGKRKGTRVGFPRFKKKNATAASFRLRNKTSRSGRVAIRIGDNEIPRSVTLPGIGILRLREDTRRLRRLLGKGRAKILYITVGFRAGRWHITVTIEAADLHPACHHRPRAAGDDGGWVGVDRGLSAYLVTATSGGVERVRINNQPKPLAGGLRRQRWLAKSLSRKGKGSRNRTDAAARLARHHHHIANIRRHFLHQVTNRLVKTHDRLVIEDLNVAGMLHNRRLARAIGDAGWADFARLLRYKQSWRSGTVVTADRWYPSSKRCSACGRVTTDLTLSDRTFACECGFRADRDRNAAVNLAVWPTIAHRDCSRSPDPQAGGRVTNARRREGADRHPAGAGETGPDDARTDVHATTVA</sequence>
<evidence type="ECO:0000259" key="8">
    <source>
        <dbReference type="Pfam" id="PF01385"/>
    </source>
</evidence>
<organism evidence="11 12">
    <name type="scientific">Nocardia mexicana</name>
    <dbReference type="NCBI Taxonomy" id="279262"/>
    <lineage>
        <taxon>Bacteria</taxon>
        <taxon>Bacillati</taxon>
        <taxon>Actinomycetota</taxon>
        <taxon>Actinomycetes</taxon>
        <taxon>Mycobacteriales</taxon>
        <taxon>Nocardiaceae</taxon>
        <taxon>Nocardia</taxon>
    </lineage>
</organism>
<keyword evidence="12" id="KW-1185">Reference proteome</keyword>
<dbReference type="Pfam" id="PF12323">
    <property type="entry name" value="HTH_OrfB_IS605"/>
    <property type="match status" value="1"/>
</dbReference>
<keyword evidence="6" id="KW-0233">DNA recombination</keyword>
<dbReference type="RefSeq" id="WP_068028468.1">
    <property type="nucleotide sequence ID" value="NZ_QQAZ01000021.1"/>
</dbReference>
<dbReference type="OrthoDB" id="6230307at2"/>
<dbReference type="Proteomes" id="UP000255355">
    <property type="component" value="Unassembled WGS sequence"/>
</dbReference>
<keyword evidence="3" id="KW-0479">Metal-binding</keyword>
<feature type="domain" description="Probable transposase IS891/IS1136/IS1341" evidence="8">
    <location>
        <begin position="238"/>
        <end position="343"/>
    </location>
</feature>
<proteinExistence type="inferred from homology"/>
<dbReference type="STRING" id="1210089.GCA_001613165_06455"/>
<dbReference type="Pfam" id="PF07282">
    <property type="entry name" value="Cas12f1-like_TNB"/>
    <property type="match status" value="1"/>
</dbReference>